<feature type="domain" description="Thioredoxin" evidence="4">
    <location>
        <begin position="118"/>
        <end position="243"/>
    </location>
</feature>
<dbReference type="PANTHER" id="PTHR45672:SF3">
    <property type="entry name" value="THIOREDOXIN DOMAIN-CONTAINING PROTEIN 5"/>
    <property type="match status" value="1"/>
</dbReference>
<gene>
    <name evidence="5" type="ORF">QVE165_LOCUS7033</name>
</gene>
<evidence type="ECO:0000313" key="5">
    <source>
        <dbReference type="EMBL" id="CAF0854757.1"/>
    </source>
</evidence>
<dbReference type="GO" id="GO:0005783">
    <property type="term" value="C:endoplasmic reticulum"/>
    <property type="evidence" value="ECO:0007669"/>
    <property type="project" value="TreeGrafter"/>
</dbReference>
<dbReference type="Proteomes" id="UP000663832">
    <property type="component" value="Unassembled WGS sequence"/>
</dbReference>
<feature type="domain" description="Thioredoxin" evidence="4">
    <location>
        <begin position="253"/>
        <end position="375"/>
    </location>
</feature>
<dbReference type="InterPro" id="IPR017937">
    <property type="entry name" value="Thioredoxin_CS"/>
</dbReference>
<dbReference type="PANTHER" id="PTHR45672">
    <property type="entry name" value="PROTEIN DISULFIDE-ISOMERASE C17H9.14C-RELATED"/>
    <property type="match status" value="1"/>
</dbReference>
<dbReference type="EMBL" id="CAJNOM010000030">
    <property type="protein sequence ID" value="CAF0854757.1"/>
    <property type="molecule type" value="Genomic_DNA"/>
</dbReference>
<protein>
    <recommendedName>
        <fullName evidence="4">Thioredoxin domain-containing protein</fullName>
    </recommendedName>
</protein>
<feature type="signal peptide" evidence="3">
    <location>
        <begin position="1"/>
        <end position="20"/>
    </location>
</feature>
<name>A0A813WFX4_9BILA</name>
<dbReference type="GO" id="GO:0003756">
    <property type="term" value="F:protein disulfide isomerase activity"/>
    <property type="evidence" value="ECO:0007669"/>
    <property type="project" value="TreeGrafter"/>
</dbReference>
<dbReference type="CDD" id="cd02961">
    <property type="entry name" value="PDI_a_family"/>
    <property type="match status" value="1"/>
</dbReference>
<dbReference type="InterPro" id="IPR013766">
    <property type="entry name" value="Thioredoxin_domain"/>
</dbReference>
<dbReference type="InterPro" id="IPR036249">
    <property type="entry name" value="Thioredoxin-like_sf"/>
</dbReference>
<reference evidence="5" key="1">
    <citation type="submission" date="2021-02" db="EMBL/GenBank/DDBJ databases">
        <authorList>
            <person name="Nowell W R."/>
        </authorList>
    </citation>
    <scope>NUCLEOTIDE SEQUENCE</scope>
</reference>
<dbReference type="AlphaFoldDB" id="A0A813WFX4"/>
<dbReference type="Gene3D" id="3.40.30.10">
    <property type="entry name" value="Glutaredoxin"/>
    <property type="match status" value="3"/>
</dbReference>
<dbReference type="OrthoDB" id="71336at2759"/>
<evidence type="ECO:0000256" key="1">
    <source>
        <dbReference type="ARBA" id="ARBA00006347"/>
    </source>
</evidence>
<keyword evidence="6" id="KW-1185">Reference proteome</keyword>
<dbReference type="InterPro" id="IPR051063">
    <property type="entry name" value="PDI"/>
</dbReference>
<accession>A0A813WFX4</accession>
<organism evidence="5 6">
    <name type="scientific">Adineta steineri</name>
    <dbReference type="NCBI Taxonomy" id="433720"/>
    <lineage>
        <taxon>Eukaryota</taxon>
        <taxon>Metazoa</taxon>
        <taxon>Spiralia</taxon>
        <taxon>Gnathifera</taxon>
        <taxon>Rotifera</taxon>
        <taxon>Eurotatoria</taxon>
        <taxon>Bdelloidea</taxon>
        <taxon>Adinetida</taxon>
        <taxon>Adinetidae</taxon>
        <taxon>Adineta</taxon>
    </lineage>
</organism>
<evidence type="ECO:0000256" key="3">
    <source>
        <dbReference type="SAM" id="SignalP"/>
    </source>
</evidence>
<dbReference type="PROSITE" id="PS00194">
    <property type="entry name" value="THIOREDOXIN_1"/>
    <property type="match status" value="1"/>
</dbReference>
<feature type="chain" id="PRO_5033034171" description="Thioredoxin domain-containing protein" evidence="3">
    <location>
        <begin position="21"/>
        <end position="392"/>
    </location>
</feature>
<dbReference type="SUPFAM" id="SSF52833">
    <property type="entry name" value="Thioredoxin-like"/>
    <property type="match status" value="3"/>
</dbReference>
<feature type="domain" description="Thioredoxin" evidence="4">
    <location>
        <begin position="4"/>
        <end position="117"/>
    </location>
</feature>
<evidence type="ECO:0000259" key="4">
    <source>
        <dbReference type="PROSITE" id="PS51352"/>
    </source>
</evidence>
<dbReference type="GO" id="GO:0006457">
    <property type="term" value="P:protein folding"/>
    <property type="evidence" value="ECO:0007669"/>
    <property type="project" value="TreeGrafter"/>
</dbReference>
<evidence type="ECO:0000313" key="6">
    <source>
        <dbReference type="Proteomes" id="UP000663832"/>
    </source>
</evidence>
<sequence length="392" mass="45181">MSFNKLVLISLLIFLPNVLSDVIPLTSANISQYLQNHVTFVKFYANWCPHCKKFEPTWKHFSEAKQNNDLQIAEVDCSEEPLLCSDHDVFGYPTIKLFVHGSGARYEGPRHVDSLEAFYREKIAEDANFEDSVATKTAVSELTSDNFVQRISKNFAFVVFYAPWCKHCKVLKPIFQELAQQMINTEGLLFATVDCTIQKNLCAEHAIRGYPSLIWFHNGVEKDRYIEARQLEKMRNYIEQNMKVAEQLTTQAPPIVDQSEEIIEPSSTDTTVLNAKTFTQGVSFEGYAFINFGAPWCSHCQKLAPIWKQLAQRFAHYEEIRIARVDCTASENLCRDYGIRAFPSLILFRYGESKVEYNGARDYESLINFLISQLEFFGDEYILKQENEIKNE</sequence>
<comment type="similarity">
    <text evidence="1">Belongs to the protein disulfide isomerase family.</text>
</comment>
<proteinExistence type="inferred from homology"/>
<dbReference type="PROSITE" id="PS51352">
    <property type="entry name" value="THIOREDOXIN_2"/>
    <property type="match status" value="3"/>
</dbReference>
<evidence type="ECO:0000256" key="2">
    <source>
        <dbReference type="ARBA" id="ARBA00022729"/>
    </source>
</evidence>
<dbReference type="PRINTS" id="PR00421">
    <property type="entry name" value="THIOREDOXIN"/>
</dbReference>
<comment type="caution">
    <text evidence="5">The sequence shown here is derived from an EMBL/GenBank/DDBJ whole genome shotgun (WGS) entry which is preliminary data.</text>
</comment>
<dbReference type="Pfam" id="PF00085">
    <property type="entry name" value="Thioredoxin"/>
    <property type="match status" value="3"/>
</dbReference>
<keyword evidence="2 3" id="KW-0732">Signal</keyword>